<feature type="site" description="Interaction with DNA" evidence="11">
    <location>
        <position position="465"/>
    </location>
</feature>
<evidence type="ECO:0000256" key="12">
    <source>
        <dbReference type="SAM" id="MobiDB-lite"/>
    </source>
</evidence>
<dbReference type="PANTHER" id="PTHR12415:SF0">
    <property type="entry name" value="TYROSYL-DNA PHOSPHODIESTERASE 1"/>
    <property type="match status" value="1"/>
</dbReference>
<keyword evidence="3" id="KW-0540">Nuclease</keyword>
<comment type="subcellular location">
    <subcellularLocation>
        <location evidence="1">Nucleus</location>
    </subcellularLocation>
</comment>
<dbReference type="GO" id="GO:0006281">
    <property type="term" value="P:DNA repair"/>
    <property type="evidence" value="ECO:0007669"/>
    <property type="project" value="UniProtKB-KW"/>
</dbReference>
<name>U4LDT7_PYROM</name>
<evidence type="ECO:0000256" key="9">
    <source>
        <dbReference type="PIRSR" id="PIRSR610347-1"/>
    </source>
</evidence>
<dbReference type="GO" id="GO:0017005">
    <property type="term" value="F:3'-tyrosyl-DNA phosphodiesterase activity"/>
    <property type="evidence" value="ECO:0007669"/>
    <property type="project" value="TreeGrafter"/>
</dbReference>
<feature type="compositionally biased region" description="Basic and acidic residues" evidence="12">
    <location>
        <begin position="530"/>
        <end position="554"/>
    </location>
</feature>
<dbReference type="PANTHER" id="PTHR12415">
    <property type="entry name" value="TYROSYL-DNA PHOSPHODIESTERASE 1"/>
    <property type="match status" value="1"/>
</dbReference>
<reference evidence="13 14" key="1">
    <citation type="journal article" date="2013" name="PLoS Genet.">
        <title>The genome and development-dependent transcriptomes of Pyronema confluens: a window into fungal evolution.</title>
        <authorList>
            <person name="Traeger S."/>
            <person name="Altegoer F."/>
            <person name="Freitag M."/>
            <person name="Gabaldon T."/>
            <person name="Kempken F."/>
            <person name="Kumar A."/>
            <person name="Marcet-Houben M."/>
            <person name="Poggeler S."/>
            <person name="Stajich J.E."/>
            <person name="Nowrousian M."/>
        </authorList>
    </citation>
    <scope>NUCLEOTIDE SEQUENCE [LARGE SCALE GENOMIC DNA]</scope>
    <source>
        <strain evidence="14">CBS 100304</strain>
        <tissue evidence="13">Vegetative mycelium</tissue>
    </source>
</reference>
<keyword evidence="8" id="KW-0539">Nucleus</keyword>
<evidence type="ECO:0000256" key="3">
    <source>
        <dbReference type="ARBA" id="ARBA00022722"/>
    </source>
</evidence>
<evidence type="ECO:0000256" key="6">
    <source>
        <dbReference type="ARBA" id="ARBA00022839"/>
    </source>
</evidence>
<feature type="compositionally biased region" description="Basic and acidic residues" evidence="12">
    <location>
        <begin position="83"/>
        <end position="98"/>
    </location>
</feature>
<dbReference type="Pfam" id="PF06087">
    <property type="entry name" value="Tyr-DNA_phospho"/>
    <property type="match status" value="1"/>
</dbReference>
<gene>
    <name evidence="13" type="ORF">PCON_07018</name>
</gene>
<keyword evidence="5" id="KW-0378">Hydrolase</keyword>
<organism evidence="13 14">
    <name type="scientific">Pyronema omphalodes (strain CBS 100304)</name>
    <name type="common">Pyronema confluens</name>
    <dbReference type="NCBI Taxonomy" id="1076935"/>
    <lineage>
        <taxon>Eukaryota</taxon>
        <taxon>Fungi</taxon>
        <taxon>Dikarya</taxon>
        <taxon>Ascomycota</taxon>
        <taxon>Pezizomycotina</taxon>
        <taxon>Pezizomycetes</taxon>
        <taxon>Pezizales</taxon>
        <taxon>Pyronemataceae</taxon>
        <taxon>Pyronema</taxon>
    </lineage>
</organism>
<feature type="compositionally biased region" description="Polar residues" evidence="12">
    <location>
        <begin position="29"/>
        <end position="41"/>
    </location>
</feature>
<feature type="binding site" evidence="10">
    <location>
        <position position="216"/>
    </location>
    <ligand>
        <name>substrate</name>
    </ligand>
</feature>
<dbReference type="GO" id="GO:0004527">
    <property type="term" value="F:exonuclease activity"/>
    <property type="evidence" value="ECO:0007669"/>
    <property type="project" value="UniProtKB-KW"/>
</dbReference>
<dbReference type="STRING" id="1076935.U4LDT7"/>
<evidence type="ECO:0000256" key="10">
    <source>
        <dbReference type="PIRSR" id="PIRSR610347-2"/>
    </source>
</evidence>
<dbReference type="Gene3D" id="3.30.870.10">
    <property type="entry name" value="Endonuclease Chain A"/>
    <property type="match status" value="2"/>
</dbReference>
<evidence type="ECO:0000256" key="11">
    <source>
        <dbReference type="PIRSR" id="PIRSR610347-3"/>
    </source>
</evidence>
<evidence type="ECO:0000256" key="2">
    <source>
        <dbReference type="ARBA" id="ARBA00010205"/>
    </source>
</evidence>
<dbReference type="AlphaFoldDB" id="U4LDT7"/>
<dbReference type="Proteomes" id="UP000018144">
    <property type="component" value="Unassembled WGS sequence"/>
</dbReference>
<feature type="compositionally biased region" description="Basic and acidic residues" evidence="12">
    <location>
        <begin position="1"/>
        <end position="20"/>
    </location>
</feature>
<keyword evidence="6" id="KW-0269">Exonuclease</keyword>
<evidence type="ECO:0000256" key="5">
    <source>
        <dbReference type="ARBA" id="ARBA00022801"/>
    </source>
</evidence>
<dbReference type="eggNOG" id="KOG2031">
    <property type="taxonomic scope" value="Eukaryota"/>
</dbReference>
<evidence type="ECO:0000256" key="1">
    <source>
        <dbReference type="ARBA" id="ARBA00004123"/>
    </source>
</evidence>
<feature type="binding site" evidence="10">
    <location>
        <position position="442"/>
    </location>
    <ligand>
        <name>substrate</name>
    </ligand>
</feature>
<keyword evidence="4" id="KW-0227">DNA damage</keyword>
<feature type="compositionally biased region" description="Polar residues" evidence="12">
    <location>
        <begin position="48"/>
        <end position="60"/>
    </location>
</feature>
<dbReference type="OMA" id="PLIKECW"/>
<sequence length="554" mass="62400">MSSEPREEPLPKRRKIEFASDAKPLASFCPSQRVSSRQSKSTHVKAPTNGNPQTKLSRPTSNERPRNIQKECQEVVDLTANEPDAKDVNDTGISDEKPVAASSASGSTIQSIPSPFKLLKIKDLSTKDNIDTIGIQDILGDPMLKEVWLFNYMHNIPWVMSQFDPDIRPHLQVNFVHGWKNDNPARTQMEEDAKSFPGVRSIAAYLPEMFGTHHTKMMILFRHDDTAQIIIHTANMIPVDWDLLTNSAWLSPLLPLKTPCPKPSPIGENFESALISYLLSYGKTQMGSLVTSLSQFSFSSIRAIFIGSVPGRHDVYKSKFGWPNLARELAKIPGSDKAKIFSQCSSIATFGVKDTWLSPVFFHTLSKSKNKKDISKPSFGIIWPTVKEIRESLDGYNSGSSIHLKTQSAQHQKQLEYVKPLLHRWSRAEESASRDKVAPHVKTYIRYAEGMEKIDWALLTSANISKQAWGEAQKDGKVRVCSYEAGVLVYPSLWDEKGAPQMEMKPVLEEDMPKEDGKVGMRVPYGLPPKKYEKEDEPWSRDKAHMVADRMGRY</sequence>
<feature type="active site" description="Nucleophile" evidence="9">
    <location>
        <position position="214"/>
    </location>
</feature>
<dbReference type="EMBL" id="HF935352">
    <property type="protein sequence ID" value="CCX29692.1"/>
    <property type="molecule type" value="Genomic_DNA"/>
</dbReference>
<keyword evidence="14" id="KW-1185">Reference proteome</keyword>
<dbReference type="FunFam" id="3.30.870.10:FF:000038">
    <property type="entry name" value="Probable tyrosyl-DNA phosphodiesterase"/>
    <property type="match status" value="1"/>
</dbReference>
<evidence type="ECO:0000256" key="4">
    <source>
        <dbReference type="ARBA" id="ARBA00022763"/>
    </source>
</evidence>
<dbReference type="SUPFAM" id="SSF56024">
    <property type="entry name" value="Phospholipase D/nuclease"/>
    <property type="match status" value="2"/>
</dbReference>
<protein>
    <submittedName>
        <fullName evidence="13">Similar to Tyrosyl-DNA phosphodiesterase 1 acc. no. Q9NUW8</fullName>
    </submittedName>
</protein>
<keyword evidence="7" id="KW-0234">DNA repair</keyword>
<proteinExistence type="inferred from homology"/>
<feature type="active site" description="Proton donor/acceptor" evidence="9">
    <location>
        <position position="440"/>
    </location>
</feature>
<feature type="region of interest" description="Disordered" evidence="12">
    <location>
        <begin position="512"/>
        <end position="554"/>
    </location>
</feature>
<dbReference type="GO" id="GO:0003697">
    <property type="term" value="F:single-stranded DNA binding"/>
    <property type="evidence" value="ECO:0007669"/>
    <property type="project" value="TreeGrafter"/>
</dbReference>
<dbReference type="OrthoDB" id="47785at2759"/>
<dbReference type="InterPro" id="IPR010347">
    <property type="entry name" value="Tdp1"/>
</dbReference>
<feature type="region of interest" description="Disordered" evidence="12">
    <location>
        <begin position="1"/>
        <end position="107"/>
    </location>
</feature>
<dbReference type="GO" id="GO:0003690">
    <property type="term" value="F:double-stranded DNA binding"/>
    <property type="evidence" value="ECO:0007669"/>
    <property type="project" value="TreeGrafter"/>
</dbReference>
<evidence type="ECO:0000313" key="13">
    <source>
        <dbReference type="EMBL" id="CCX29692.1"/>
    </source>
</evidence>
<evidence type="ECO:0000256" key="8">
    <source>
        <dbReference type="ARBA" id="ARBA00023242"/>
    </source>
</evidence>
<evidence type="ECO:0000313" key="14">
    <source>
        <dbReference type="Proteomes" id="UP000018144"/>
    </source>
</evidence>
<comment type="similarity">
    <text evidence="2">Belongs to the tyrosyl-DNA phosphodiesterase family.</text>
</comment>
<feature type="compositionally biased region" description="Basic and acidic residues" evidence="12">
    <location>
        <begin position="61"/>
        <end position="73"/>
    </location>
</feature>
<accession>U4LDT7</accession>
<evidence type="ECO:0000256" key="7">
    <source>
        <dbReference type="ARBA" id="ARBA00023204"/>
    </source>
</evidence>
<dbReference type="GO" id="GO:0005634">
    <property type="term" value="C:nucleus"/>
    <property type="evidence" value="ECO:0007669"/>
    <property type="project" value="UniProtKB-SubCell"/>
</dbReference>